<keyword evidence="4" id="KW-1185">Reference proteome</keyword>
<evidence type="ECO:0000256" key="1">
    <source>
        <dbReference type="SAM" id="Coils"/>
    </source>
</evidence>
<gene>
    <name evidence="3" type="ORF">PECUL_23A006431</name>
</gene>
<dbReference type="EMBL" id="OW240918">
    <property type="protein sequence ID" value="CAH2306509.1"/>
    <property type="molecule type" value="Genomic_DNA"/>
</dbReference>
<evidence type="ECO:0000256" key="2">
    <source>
        <dbReference type="SAM" id="MobiDB-lite"/>
    </source>
</evidence>
<feature type="compositionally biased region" description="Low complexity" evidence="2">
    <location>
        <begin position="24"/>
        <end position="35"/>
    </location>
</feature>
<evidence type="ECO:0000313" key="3">
    <source>
        <dbReference type="EMBL" id="CAH2306509.1"/>
    </source>
</evidence>
<protein>
    <submittedName>
        <fullName evidence="3">Uncharacterized protein</fullName>
    </submittedName>
</protein>
<organism evidence="3 4">
    <name type="scientific">Pelobates cultripes</name>
    <name type="common">Western spadefoot toad</name>
    <dbReference type="NCBI Taxonomy" id="61616"/>
    <lineage>
        <taxon>Eukaryota</taxon>
        <taxon>Metazoa</taxon>
        <taxon>Chordata</taxon>
        <taxon>Craniata</taxon>
        <taxon>Vertebrata</taxon>
        <taxon>Euteleostomi</taxon>
        <taxon>Amphibia</taxon>
        <taxon>Batrachia</taxon>
        <taxon>Anura</taxon>
        <taxon>Pelobatoidea</taxon>
        <taxon>Pelobatidae</taxon>
        <taxon>Pelobates</taxon>
    </lineage>
</organism>
<dbReference type="AlphaFoldDB" id="A0AAD1WEU9"/>
<name>A0AAD1WEU9_PELCU</name>
<proteinExistence type="predicted"/>
<feature type="coiled-coil region" evidence="1">
    <location>
        <begin position="78"/>
        <end position="105"/>
    </location>
</feature>
<feature type="compositionally biased region" description="Polar residues" evidence="2">
    <location>
        <begin position="1"/>
        <end position="10"/>
    </location>
</feature>
<keyword evidence="1" id="KW-0175">Coiled coil</keyword>
<evidence type="ECO:0000313" key="4">
    <source>
        <dbReference type="Proteomes" id="UP001295444"/>
    </source>
</evidence>
<feature type="region of interest" description="Disordered" evidence="2">
    <location>
        <begin position="1"/>
        <end position="42"/>
    </location>
</feature>
<dbReference type="Proteomes" id="UP001295444">
    <property type="component" value="Chromosome 07"/>
</dbReference>
<reference evidence="3" key="1">
    <citation type="submission" date="2022-03" db="EMBL/GenBank/DDBJ databases">
        <authorList>
            <person name="Alioto T."/>
            <person name="Alioto T."/>
            <person name="Gomez Garrido J."/>
        </authorList>
    </citation>
    <scope>NUCLEOTIDE SEQUENCE</scope>
</reference>
<sequence>MDEFLSTPQNLRGARGVDKMVPTSPGSSSLAGSSRDSPRGDAMTQMSADLAAISANMLTRGDKTELVAELHSVIHEEIAAVRRDLSVLEQRVDDLQERHVQTAQQQQATDLTTTRQGNILLDHRRQVEDLNNRGQRNNIHIRGLPETDNVSPWELLRGLFAHILFPASSRPWAYCTSTYRTGFWSAHRPAPTGPIQLWIT</sequence>
<accession>A0AAD1WEU9</accession>